<dbReference type="AlphaFoldDB" id="A0A1E5RDP8"/>
<comment type="caution">
    <text evidence="1">The sequence shown here is derived from an EMBL/GenBank/DDBJ whole genome shotgun (WGS) entry which is preliminary data.</text>
</comment>
<evidence type="ECO:0000313" key="2">
    <source>
        <dbReference type="Proteomes" id="UP000095728"/>
    </source>
</evidence>
<sequence length="80" mass="9649">MSNSNVQFRVFNLQQPRYLLVNNYKNNNKNDDDDDYENNRLTSQLINNFKSQMDTTRFFDADGYDPSIIESKFKFKFNNF</sequence>
<gene>
    <name evidence="1" type="ORF">AWRI3579_g2042</name>
</gene>
<reference evidence="2" key="1">
    <citation type="journal article" date="2016" name="Genome Announc.">
        <title>Genome sequences of three species of Hanseniaspora isolated from spontaneous wine fermentations.</title>
        <authorList>
            <person name="Sternes P.R."/>
            <person name="Lee D."/>
            <person name="Kutyna D.R."/>
            <person name="Borneman A.R."/>
        </authorList>
    </citation>
    <scope>NUCLEOTIDE SEQUENCE [LARGE SCALE GENOMIC DNA]</scope>
    <source>
        <strain evidence="2">AWRI3579</strain>
    </source>
</reference>
<organism evidence="1 2">
    <name type="scientific">Hanseniaspora osmophila</name>
    <dbReference type="NCBI Taxonomy" id="56408"/>
    <lineage>
        <taxon>Eukaryota</taxon>
        <taxon>Fungi</taxon>
        <taxon>Dikarya</taxon>
        <taxon>Ascomycota</taxon>
        <taxon>Saccharomycotina</taxon>
        <taxon>Saccharomycetes</taxon>
        <taxon>Saccharomycodales</taxon>
        <taxon>Saccharomycodaceae</taxon>
        <taxon>Hanseniaspora</taxon>
    </lineage>
</organism>
<protein>
    <submittedName>
        <fullName evidence="1">Uncharacterized protein</fullName>
    </submittedName>
</protein>
<dbReference type="EMBL" id="LPNM01000007">
    <property type="protein sequence ID" value="OEJ85027.1"/>
    <property type="molecule type" value="Genomic_DNA"/>
</dbReference>
<dbReference type="InParanoid" id="A0A1E5RDP8"/>
<accession>A0A1E5RDP8</accession>
<proteinExistence type="predicted"/>
<evidence type="ECO:0000313" key="1">
    <source>
        <dbReference type="EMBL" id="OEJ85027.1"/>
    </source>
</evidence>
<name>A0A1E5RDP8_9ASCO</name>
<dbReference type="Proteomes" id="UP000095728">
    <property type="component" value="Unassembled WGS sequence"/>
</dbReference>
<keyword evidence="2" id="KW-1185">Reference proteome</keyword>